<dbReference type="PANTHER" id="PTHR47691">
    <property type="entry name" value="REGULATOR-RELATED"/>
    <property type="match status" value="1"/>
</dbReference>
<dbReference type="Gene3D" id="3.40.50.300">
    <property type="entry name" value="P-loop containing nucleotide triphosphate hydrolases"/>
    <property type="match status" value="1"/>
</dbReference>
<dbReference type="Gene3D" id="1.25.40.10">
    <property type="entry name" value="Tetratricopeptide repeat domain"/>
    <property type="match status" value="2"/>
</dbReference>
<dbReference type="InterPro" id="IPR016032">
    <property type="entry name" value="Sig_transdc_resp-reg_C-effctor"/>
</dbReference>
<dbReference type="Pfam" id="PF13401">
    <property type="entry name" value="AAA_22"/>
    <property type="match status" value="1"/>
</dbReference>
<evidence type="ECO:0000259" key="4">
    <source>
        <dbReference type="SMART" id="SM01043"/>
    </source>
</evidence>
<dbReference type="SUPFAM" id="SSF52540">
    <property type="entry name" value="P-loop containing nucleoside triphosphate hydrolases"/>
    <property type="match status" value="1"/>
</dbReference>
<accession>A0ABQ3YWA1</accession>
<dbReference type="InterPro" id="IPR027417">
    <property type="entry name" value="P-loop_NTPase"/>
</dbReference>
<dbReference type="InterPro" id="IPR011990">
    <property type="entry name" value="TPR-like_helical_dom_sf"/>
</dbReference>
<keyword evidence="6" id="KW-1185">Reference proteome</keyword>
<evidence type="ECO:0000256" key="2">
    <source>
        <dbReference type="ARBA" id="ARBA00023125"/>
    </source>
</evidence>
<dbReference type="InterPro" id="IPR001867">
    <property type="entry name" value="OmpR/PhoB-type_DNA-bd"/>
</dbReference>
<dbReference type="Pfam" id="PF03704">
    <property type="entry name" value="BTAD"/>
    <property type="match status" value="1"/>
</dbReference>
<sequence length="1049" mass="110641">MGPLRVTLLGAFRVSRGDLVVPLAGTRLQSLVVRLALAGGRAVESSVLIGAIWGEEPPPGVRPALQTLVSRLRKVLGTGGDIVQSGAGYQLVVAPADVDALHFEQLAAAGRERLRAGDPAAAALQLSEAVARWGDPAVIAAVAPTVATRLVQMSIEAVADLAEAELASDRAEDAAARLASLLADQPVHERAAALLMDALAAQGRQADALARYEQTRQALADTLGTDPGAALRERHLRLLRPAPSVVDRRPGNLPAALSSFIGRAGDLARIDALLTAGRLVTVLGPGGAGKTRLALEAARQRDGAWFIDLAAVTEPAKIAATVLAGIGLRPGRRTGGDELDALVDELSGRECLLLVDNCEHLIDAVARLVAALLTRCPGLRVLATSREPLAVDGEALVPLGPLALPGPGDDVEQARSVASVRLFAERAAAVRPSFAVDVTTLPDIVRVVHGLDGLPLALELAAARLRTLALPELADRLSDRFRLLTTGSRTAPARHRTLRAVITWSWELLDEHERTVAERISILPGGVTPASATAVCAGTGVPDADIPDLLAALVDRSLLQLAPDTGRHRMLETIREYGMDRLPDVGATRDLAAAHFTELMSRHDPQLRGAGQPTAMKVIGAEYDNTIAALRHLCASGDPAGAVALALTLTWYWQMCGRHADAAYWFSAALALPPDGPAAQRDCARAAFLLNRADILSGISGEEAADDRAEMRALADRLRTYPELPSHYRVIGPILLFLQDPAAALGIFRELADGDDGWLAGLAHMFQAEIAENTGELDAMRVHVAAALTRFRQAGDRWGEAGVLSMRAHLRRYDDLDGALADLGEARTLAAEFGAPSLGDQLYSDLRWIDVYVRRGDTGPATALLDAARARAQHASSSSSSAEMLILIDAREAALRVYLGDLDRAGELLDHADRGLLGDTGFPTHGARSFVANARAALRLARGDLAGADKALGEAYAAALATQELPIVSQVAVQVAALAEARGRHDESARLLGVAARLRGAHDHTDPQVRALTDRGRASLGEEVYAEAYASGWELDGTAAVSSLRVATA</sequence>
<dbReference type="SMART" id="SM01043">
    <property type="entry name" value="BTAD"/>
    <property type="match status" value="1"/>
</dbReference>
<dbReference type="SUPFAM" id="SSF48452">
    <property type="entry name" value="TPR-like"/>
    <property type="match status" value="1"/>
</dbReference>
<evidence type="ECO:0000313" key="6">
    <source>
        <dbReference type="Proteomes" id="UP000637628"/>
    </source>
</evidence>
<name>A0ABQ3YWA1_9ACTN</name>
<evidence type="ECO:0000313" key="5">
    <source>
        <dbReference type="EMBL" id="GIE01821.1"/>
    </source>
</evidence>
<dbReference type="PRINTS" id="PR00364">
    <property type="entry name" value="DISEASERSIST"/>
</dbReference>
<gene>
    <name evidence="5" type="ORF">Adu01nite_31710</name>
</gene>
<dbReference type="InterPro" id="IPR049945">
    <property type="entry name" value="AAA_22"/>
</dbReference>
<evidence type="ECO:0000256" key="1">
    <source>
        <dbReference type="ARBA" id="ARBA00005820"/>
    </source>
</evidence>
<dbReference type="Proteomes" id="UP000637628">
    <property type="component" value="Unassembled WGS sequence"/>
</dbReference>
<dbReference type="InterPro" id="IPR005158">
    <property type="entry name" value="BTAD"/>
</dbReference>
<feature type="domain" description="Bacterial transcriptional activator" evidence="4">
    <location>
        <begin position="98"/>
        <end position="239"/>
    </location>
</feature>
<dbReference type="PANTHER" id="PTHR47691:SF3">
    <property type="entry name" value="HTH-TYPE TRANSCRIPTIONAL REGULATOR RV0890C-RELATED"/>
    <property type="match status" value="1"/>
</dbReference>
<dbReference type="InterPro" id="IPR036388">
    <property type="entry name" value="WH-like_DNA-bd_sf"/>
</dbReference>
<dbReference type="RefSeq" id="WP_203727596.1">
    <property type="nucleotide sequence ID" value="NZ_BAAATX010000005.1"/>
</dbReference>
<reference evidence="5 6" key="1">
    <citation type="submission" date="2021-01" db="EMBL/GenBank/DDBJ databases">
        <title>Whole genome shotgun sequence of Actinoplanes durhamensis NBRC 14914.</title>
        <authorList>
            <person name="Komaki H."/>
            <person name="Tamura T."/>
        </authorList>
    </citation>
    <scope>NUCLEOTIDE SEQUENCE [LARGE SCALE GENOMIC DNA]</scope>
    <source>
        <strain evidence="5 6">NBRC 14914</strain>
    </source>
</reference>
<feature type="domain" description="OmpR/PhoB-type" evidence="3">
    <location>
        <begin position="18"/>
        <end position="91"/>
    </location>
</feature>
<dbReference type="SMART" id="SM00862">
    <property type="entry name" value="Trans_reg_C"/>
    <property type="match status" value="1"/>
</dbReference>
<protein>
    <submittedName>
        <fullName evidence="5">SARP family transcriptional regulator</fullName>
    </submittedName>
</protein>
<dbReference type="EMBL" id="BOML01000027">
    <property type="protein sequence ID" value="GIE01821.1"/>
    <property type="molecule type" value="Genomic_DNA"/>
</dbReference>
<comment type="similarity">
    <text evidence="1">Belongs to the AfsR/DnrI/RedD regulatory family.</text>
</comment>
<dbReference type="Gene3D" id="1.10.10.10">
    <property type="entry name" value="Winged helix-like DNA-binding domain superfamily/Winged helix DNA-binding domain"/>
    <property type="match status" value="1"/>
</dbReference>
<dbReference type="SUPFAM" id="SSF46894">
    <property type="entry name" value="C-terminal effector domain of the bipartite response regulators"/>
    <property type="match status" value="1"/>
</dbReference>
<evidence type="ECO:0000259" key="3">
    <source>
        <dbReference type="SMART" id="SM00862"/>
    </source>
</evidence>
<comment type="caution">
    <text evidence="5">The sequence shown here is derived from an EMBL/GenBank/DDBJ whole genome shotgun (WGS) entry which is preliminary data.</text>
</comment>
<proteinExistence type="inferred from homology"/>
<organism evidence="5 6">
    <name type="scientific">Paractinoplanes durhamensis</name>
    <dbReference type="NCBI Taxonomy" id="113563"/>
    <lineage>
        <taxon>Bacteria</taxon>
        <taxon>Bacillati</taxon>
        <taxon>Actinomycetota</taxon>
        <taxon>Actinomycetes</taxon>
        <taxon>Micromonosporales</taxon>
        <taxon>Micromonosporaceae</taxon>
        <taxon>Paractinoplanes</taxon>
    </lineage>
</organism>
<keyword evidence="2" id="KW-0238">DNA-binding</keyword>